<evidence type="ECO:0000313" key="2">
    <source>
        <dbReference type="Proteomes" id="UP001164693"/>
    </source>
</evidence>
<proteinExistence type="predicted"/>
<evidence type="ECO:0000313" key="1">
    <source>
        <dbReference type="EMBL" id="WAX58515.1"/>
    </source>
</evidence>
<dbReference type="RefSeq" id="WP_269445053.1">
    <property type="nucleotide sequence ID" value="NZ_CP097463.1"/>
</dbReference>
<protein>
    <recommendedName>
        <fullName evidence="3">TnpV protein</fullName>
    </recommendedName>
</protein>
<dbReference type="EMBL" id="CP097463">
    <property type="protein sequence ID" value="WAX58515.1"/>
    <property type="molecule type" value="Genomic_DNA"/>
</dbReference>
<evidence type="ECO:0008006" key="3">
    <source>
        <dbReference type="Google" id="ProtNLM"/>
    </source>
</evidence>
<reference evidence="1" key="1">
    <citation type="submission" date="2022-05" db="EMBL/GenBank/DDBJ databases">
        <title>Jatrophihabitans sp. SB3-54 whole genome sequence.</title>
        <authorList>
            <person name="Suh M.K."/>
            <person name="Eom M.K."/>
            <person name="Kim J.S."/>
            <person name="Kim H.S."/>
            <person name="Do H.E."/>
            <person name="Shin Y.K."/>
            <person name="Lee J.-S."/>
        </authorList>
    </citation>
    <scope>NUCLEOTIDE SEQUENCE</scope>
    <source>
        <strain evidence="1">SB3-54</strain>
    </source>
</reference>
<gene>
    <name evidence="1" type="ORF">M6B22_07055</name>
</gene>
<keyword evidence="2" id="KW-1185">Reference proteome</keyword>
<dbReference type="Proteomes" id="UP001164693">
    <property type="component" value="Chromosome"/>
</dbReference>
<organism evidence="1 2">
    <name type="scientific">Jatrophihabitans cynanchi</name>
    <dbReference type="NCBI Taxonomy" id="2944128"/>
    <lineage>
        <taxon>Bacteria</taxon>
        <taxon>Bacillati</taxon>
        <taxon>Actinomycetota</taxon>
        <taxon>Actinomycetes</taxon>
        <taxon>Jatrophihabitantales</taxon>
        <taxon>Jatrophihabitantaceae</taxon>
        <taxon>Jatrophihabitans</taxon>
    </lineage>
</organism>
<name>A0ABY7K3D9_9ACTN</name>
<accession>A0ABY7K3D9</accession>
<sequence length="126" mass="13968">MSEPMSKYGAMAQRHWRTRLAGRYAAIEDPASFFAELGQEVSDRIAALELDLRGPERPEAEFLSRVGANNMARLRAEEIVLQEMVLLPAENSADGEDSDEMPPEWRIPTAQETAAAVIASEERAAH</sequence>